<sequence length="59" mass="6744">MDRDPVTTHVQQQNTTVDIGFLIEKDDFKSSSLEEEQIVTIDKPIEKEKKTSPINEPTV</sequence>
<evidence type="ECO:0000313" key="3">
    <source>
        <dbReference type="Proteomes" id="UP000663873"/>
    </source>
</evidence>
<gene>
    <name evidence="1" type="ORF">UJA718_LOCUS47061</name>
    <name evidence="2" type="ORF">UJA718_LOCUS47615</name>
</gene>
<evidence type="ECO:0000313" key="1">
    <source>
        <dbReference type="EMBL" id="CAF4935276.1"/>
    </source>
</evidence>
<name>A0A821X9V9_9BILA</name>
<evidence type="ECO:0000313" key="2">
    <source>
        <dbReference type="EMBL" id="CAF4947873.1"/>
    </source>
</evidence>
<feature type="non-terminal residue" evidence="1">
    <location>
        <position position="59"/>
    </location>
</feature>
<organism evidence="1 3">
    <name type="scientific">Rotaria socialis</name>
    <dbReference type="NCBI Taxonomy" id="392032"/>
    <lineage>
        <taxon>Eukaryota</taxon>
        <taxon>Metazoa</taxon>
        <taxon>Spiralia</taxon>
        <taxon>Gnathifera</taxon>
        <taxon>Rotifera</taxon>
        <taxon>Eurotatoria</taxon>
        <taxon>Bdelloidea</taxon>
        <taxon>Philodinida</taxon>
        <taxon>Philodinidae</taxon>
        <taxon>Rotaria</taxon>
    </lineage>
</organism>
<dbReference type="Proteomes" id="UP000663873">
    <property type="component" value="Unassembled WGS sequence"/>
</dbReference>
<dbReference type="EMBL" id="CAJOBP010091129">
    <property type="protein sequence ID" value="CAF4947873.1"/>
    <property type="molecule type" value="Genomic_DNA"/>
</dbReference>
<keyword evidence="3" id="KW-1185">Reference proteome</keyword>
<dbReference type="EMBL" id="CAJOBP010087287">
    <property type="protein sequence ID" value="CAF4935276.1"/>
    <property type="molecule type" value="Genomic_DNA"/>
</dbReference>
<comment type="caution">
    <text evidence="1">The sequence shown here is derived from an EMBL/GenBank/DDBJ whole genome shotgun (WGS) entry which is preliminary data.</text>
</comment>
<protein>
    <submittedName>
        <fullName evidence="1">Uncharacterized protein</fullName>
    </submittedName>
</protein>
<proteinExistence type="predicted"/>
<accession>A0A821X9V9</accession>
<dbReference type="AlphaFoldDB" id="A0A821X9V9"/>
<reference evidence="1" key="1">
    <citation type="submission" date="2021-02" db="EMBL/GenBank/DDBJ databases">
        <authorList>
            <person name="Nowell W R."/>
        </authorList>
    </citation>
    <scope>NUCLEOTIDE SEQUENCE</scope>
</reference>